<name>A0A9W9FF07_9EURO</name>
<feature type="region of interest" description="Disordered" evidence="1">
    <location>
        <begin position="26"/>
        <end position="76"/>
    </location>
</feature>
<organism evidence="2 3">
    <name type="scientific">Penicillium argentinense</name>
    <dbReference type="NCBI Taxonomy" id="1131581"/>
    <lineage>
        <taxon>Eukaryota</taxon>
        <taxon>Fungi</taxon>
        <taxon>Dikarya</taxon>
        <taxon>Ascomycota</taxon>
        <taxon>Pezizomycotina</taxon>
        <taxon>Eurotiomycetes</taxon>
        <taxon>Eurotiomycetidae</taxon>
        <taxon>Eurotiales</taxon>
        <taxon>Aspergillaceae</taxon>
        <taxon>Penicillium</taxon>
    </lineage>
</organism>
<dbReference type="GeneID" id="81357494"/>
<feature type="compositionally biased region" description="Pro residues" evidence="1">
    <location>
        <begin position="90"/>
        <end position="99"/>
    </location>
</feature>
<reference evidence="2" key="2">
    <citation type="journal article" date="2023" name="IMA Fungus">
        <title>Comparative genomic study of the Penicillium genus elucidates a diverse pangenome and 15 lateral gene transfer events.</title>
        <authorList>
            <person name="Petersen C."/>
            <person name="Sorensen T."/>
            <person name="Nielsen M.R."/>
            <person name="Sondergaard T.E."/>
            <person name="Sorensen J.L."/>
            <person name="Fitzpatrick D.A."/>
            <person name="Frisvad J.C."/>
            <person name="Nielsen K.L."/>
        </authorList>
    </citation>
    <scope>NUCLEOTIDE SEQUENCE</scope>
    <source>
        <strain evidence="2">IBT 30761</strain>
    </source>
</reference>
<accession>A0A9W9FF07</accession>
<comment type="caution">
    <text evidence="2">The sequence shown here is derived from an EMBL/GenBank/DDBJ whole genome shotgun (WGS) entry which is preliminary data.</text>
</comment>
<evidence type="ECO:0000313" key="3">
    <source>
        <dbReference type="Proteomes" id="UP001149074"/>
    </source>
</evidence>
<evidence type="ECO:0000313" key="2">
    <source>
        <dbReference type="EMBL" id="KAJ5099020.1"/>
    </source>
</evidence>
<feature type="compositionally biased region" description="Low complexity" evidence="1">
    <location>
        <begin position="59"/>
        <end position="73"/>
    </location>
</feature>
<dbReference type="EMBL" id="JAPQKI010000005">
    <property type="protein sequence ID" value="KAJ5099020.1"/>
    <property type="molecule type" value="Genomic_DNA"/>
</dbReference>
<sequence length="250" mass="27286">MKESGGRSGAEWPVCLTSYLPSLPSPPQVALPANYPHQTPTLHRKTPPVVTPSCPPLARSGSSSDSSSQSRRSGLVASVAPRHLVICAAPPRPSYPPPREFSASRPNHRPSRCSRNRPPPFVDRAPKVERLFLRLALPPRPLTSCPLHGLDLRSAPAASETPRAGNSPSLKAALTTAAYSSGTEFVNPGRSNRPWLWVTRILTRQPTLSHLWIRDPPQTFVRLAFLSSSLTASLAPRDLSLIRGYRIRRA</sequence>
<protein>
    <submittedName>
        <fullName evidence="2">Uncharacterized protein</fullName>
    </submittedName>
</protein>
<feature type="compositionally biased region" description="Basic residues" evidence="1">
    <location>
        <begin position="106"/>
        <end position="115"/>
    </location>
</feature>
<keyword evidence="3" id="KW-1185">Reference proteome</keyword>
<gene>
    <name evidence="2" type="ORF">N7532_006021</name>
</gene>
<feature type="region of interest" description="Disordered" evidence="1">
    <location>
        <begin position="88"/>
        <end position="121"/>
    </location>
</feature>
<evidence type="ECO:0000256" key="1">
    <source>
        <dbReference type="SAM" id="MobiDB-lite"/>
    </source>
</evidence>
<proteinExistence type="predicted"/>
<dbReference type="AlphaFoldDB" id="A0A9W9FF07"/>
<dbReference type="Proteomes" id="UP001149074">
    <property type="component" value="Unassembled WGS sequence"/>
</dbReference>
<dbReference type="RefSeq" id="XP_056474674.1">
    <property type="nucleotide sequence ID" value="XM_056618515.1"/>
</dbReference>
<reference evidence="2" key="1">
    <citation type="submission" date="2022-11" db="EMBL/GenBank/DDBJ databases">
        <authorList>
            <person name="Petersen C."/>
        </authorList>
    </citation>
    <scope>NUCLEOTIDE SEQUENCE</scope>
    <source>
        <strain evidence="2">IBT 30761</strain>
    </source>
</reference>